<keyword evidence="5" id="KW-1185">Reference proteome</keyword>
<evidence type="ECO:0000256" key="1">
    <source>
        <dbReference type="SAM" id="Coils"/>
    </source>
</evidence>
<evidence type="ECO:0000256" key="2">
    <source>
        <dbReference type="SAM" id="MobiDB-lite"/>
    </source>
</evidence>
<dbReference type="RefSeq" id="WP_270947952.1">
    <property type="nucleotide sequence ID" value="NZ_JAQGLA010000008.1"/>
</dbReference>
<evidence type="ECO:0000313" key="5">
    <source>
        <dbReference type="Proteomes" id="UP001210380"/>
    </source>
</evidence>
<comment type="caution">
    <text evidence="4">The sequence shown here is derived from an EMBL/GenBank/DDBJ whole genome shotgun (WGS) entry which is preliminary data.</text>
</comment>
<feature type="region of interest" description="Disordered" evidence="2">
    <location>
        <begin position="222"/>
        <end position="302"/>
    </location>
</feature>
<feature type="transmembrane region" description="Helical" evidence="3">
    <location>
        <begin position="6"/>
        <end position="28"/>
    </location>
</feature>
<accession>A0ABT4UUG8</accession>
<organism evidence="4 5">
    <name type="scientific">Saccharopolyspora oryzae</name>
    <dbReference type="NCBI Taxonomy" id="2997343"/>
    <lineage>
        <taxon>Bacteria</taxon>
        <taxon>Bacillati</taxon>
        <taxon>Actinomycetota</taxon>
        <taxon>Actinomycetes</taxon>
        <taxon>Pseudonocardiales</taxon>
        <taxon>Pseudonocardiaceae</taxon>
        <taxon>Saccharopolyspora</taxon>
    </lineage>
</organism>
<reference evidence="4 5" key="1">
    <citation type="submission" date="2022-11" db="EMBL/GenBank/DDBJ databases">
        <title>Draft genome sequence of Saccharopolyspora sp. WRP15-2 isolated from rhizosphere soils of wild rice in Thailand.</title>
        <authorList>
            <person name="Duangmal K."/>
            <person name="Kammanee S."/>
            <person name="Muangham S."/>
        </authorList>
    </citation>
    <scope>NUCLEOTIDE SEQUENCE [LARGE SCALE GENOMIC DNA]</scope>
    <source>
        <strain evidence="4 5">WRP15-2</strain>
    </source>
</reference>
<evidence type="ECO:0000256" key="3">
    <source>
        <dbReference type="SAM" id="Phobius"/>
    </source>
</evidence>
<keyword evidence="3" id="KW-0812">Transmembrane</keyword>
<keyword evidence="3" id="KW-1133">Transmembrane helix</keyword>
<proteinExistence type="predicted"/>
<name>A0ABT4UUG8_9PSEU</name>
<feature type="compositionally biased region" description="Polar residues" evidence="2">
    <location>
        <begin position="222"/>
        <end position="233"/>
    </location>
</feature>
<feature type="coiled-coil region" evidence="1">
    <location>
        <begin position="47"/>
        <end position="95"/>
    </location>
</feature>
<evidence type="ECO:0000313" key="4">
    <source>
        <dbReference type="EMBL" id="MDA3625375.1"/>
    </source>
</evidence>
<dbReference type="Proteomes" id="UP001210380">
    <property type="component" value="Unassembled WGS sequence"/>
</dbReference>
<sequence>MSWEHVVTWVAAGLAIVAVGVAGWQLVLARREAREAGKQAEAMRRLVTAAEGQAEKATKAAQNARAQSERAWEQVKLAQSQLEEAREERRTSTQTEQWEWAYAITTSARELVDSSQELIRTAMDGQVAPHYRVAADRHYRQTAQRWQETMVKAVARTSPPLETQQQIVRFVDVHQRLHGHLGVLLRAVETDTLSQGDALSRQVLGLRQEFNSVHRHLQRTISANLSKPDTAQANLPGGDTPTQANLPKPGAPTQANPPVPSAPTQQIAQRNDRAGSVPPGAPGDPDPARDIGTRLTPTQNRL</sequence>
<dbReference type="EMBL" id="JAQGLA010000008">
    <property type="protein sequence ID" value="MDA3625375.1"/>
    <property type="molecule type" value="Genomic_DNA"/>
</dbReference>
<keyword evidence="3" id="KW-0472">Membrane</keyword>
<protein>
    <submittedName>
        <fullName evidence="4">Uncharacterized protein</fullName>
    </submittedName>
</protein>
<gene>
    <name evidence="4" type="ORF">OU415_08005</name>
</gene>
<keyword evidence="1" id="KW-0175">Coiled coil</keyword>